<name>A0A7J5TSV8_9BACT</name>
<organism evidence="1 2">
    <name type="scientific">Rudanella paleaurantiibacter</name>
    <dbReference type="NCBI Taxonomy" id="2614655"/>
    <lineage>
        <taxon>Bacteria</taxon>
        <taxon>Pseudomonadati</taxon>
        <taxon>Bacteroidota</taxon>
        <taxon>Cytophagia</taxon>
        <taxon>Cytophagales</taxon>
        <taxon>Cytophagaceae</taxon>
        <taxon>Rudanella</taxon>
    </lineage>
</organism>
<accession>A0A7J5TSV8</accession>
<protein>
    <submittedName>
        <fullName evidence="1">Uncharacterized protein</fullName>
    </submittedName>
</protein>
<comment type="caution">
    <text evidence="1">The sequence shown here is derived from an EMBL/GenBank/DDBJ whole genome shotgun (WGS) entry which is preliminary data.</text>
</comment>
<evidence type="ECO:0000313" key="2">
    <source>
        <dbReference type="Proteomes" id="UP000488299"/>
    </source>
</evidence>
<dbReference type="RefSeq" id="WP_152126701.1">
    <property type="nucleotide sequence ID" value="NZ_WELI01000014.1"/>
</dbReference>
<dbReference type="AlphaFoldDB" id="A0A7J5TSV8"/>
<dbReference type="EMBL" id="WELI01000014">
    <property type="protein sequence ID" value="KAB7726628.1"/>
    <property type="molecule type" value="Genomic_DNA"/>
</dbReference>
<proteinExistence type="predicted"/>
<sequence>MEQHHEVVFSLLGEGGSLAISRVDNSTTPTFYYHHNETGWDETEDVQRVTKYRSFIEAFAQIDSRYPWHRLFPKWIHIDYYDLVRSALLYLLNRRRETAAISYSLRQYENLLGIRLQVHNGQWTYLAEYSLAPVRPLTIEPVSARLEGWHHELVSLWKNQELSAIVPMIYPEPVPNSLLYVGINPSYNAQDIRNVLKRTDYANQFATDQAVDDFFRFDLGIVSERIPDLQAIQRLHHDKLPYFARHRKTADLLGMGWEQADLFQLRKSKQDEFTQLITQPPYVGFAKEQLRLFFALLEIQQPRIIIAANGAVTKFFRGRSPEYNPLAPDFYIQPTDLPNVVILSHNTLTVPVILSSQFTHYMSPERKSTKIEQEVALVWAFLGQ</sequence>
<reference evidence="1 2" key="1">
    <citation type="submission" date="2019-10" db="EMBL/GenBank/DDBJ databases">
        <title>Rudanella paleaurantiibacter sp. nov., isolated from sludge.</title>
        <authorList>
            <person name="Xu S.Q."/>
        </authorList>
    </citation>
    <scope>NUCLEOTIDE SEQUENCE [LARGE SCALE GENOMIC DNA]</scope>
    <source>
        <strain evidence="1 2">HX-22-17</strain>
    </source>
</reference>
<gene>
    <name evidence="1" type="ORF">F5984_23665</name>
</gene>
<dbReference type="Proteomes" id="UP000488299">
    <property type="component" value="Unassembled WGS sequence"/>
</dbReference>
<keyword evidence="2" id="KW-1185">Reference proteome</keyword>
<evidence type="ECO:0000313" key="1">
    <source>
        <dbReference type="EMBL" id="KAB7726628.1"/>
    </source>
</evidence>